<feature type="domain" description="HpcH/HpaI aldolase/citrate lyase" evidence="4">
    <location>
        <begin position="18"/>
        <end position="241"/>
    </location>
</feature>
<proteinExistence type="inferred from homology"/>
<dbReference type="InterPro" id="IPR015813">
    <property type="entry name" value="Pyrv/PenolPyrv_kinase-like_dom"/>
</dbReference>
<sequence length="260" mass="26587">MSAADAFAARLRAREPMIGYWSVLDAPAATERIARLGYDYVCLDGQHGLLGYSGLLASLTAIDAGGSSVGLVRVETNDPAAIGRALDAGAHGVIVPLVDTPEQAAAAVAAVRYPPVGRRSYGPTRSGLRIGPKPAEADAATVVLVMIETPDGLANVEEICATPGLDGVYVGPSDLCLAVGGRFPNDPAVAGEFDAALERIRQAAAAAGVAVGIHTPAGAVAATRLAEGFTFASVSSDLLHLEQAARDHLDAARRAPESDR</sequence>
<keyword evidence="2" id="KW-0479">Metal-binding</keyword>
<dbReference type="AlphaFoldDB" id="A0A917K5L3"/>
<protein>
    <submittedName>
        <fullName evidence="5">Aldolase</fullName>
    </submittedName>
</protein>
<reference evidence="5 6" key="1">
    <citation type="journal article" date="2014" name="Int. J. Syst. Evol. Microbiol.">
        <title>Complete genome sequence of Corynebacterium casei LMG S-19264T (=DSM 44701T), isolated from a smear-ripened cheese.</title>
        <authorList>
            <consortium name="US DOE Joint Genome Institute (JGI-PGF)"/>
            <person name="Walter F."/>
            <person name="Albersmeier A."/>
            <person name="Kalinowski J."/>
            <person name="Ruckert C."/>
        </authorList>
    </citation>
    <scope>NUCLEOTIDE SEQUENCE [LARGE SCALE GENOMIC DNA]</scope>
    <source>
        <strain evidence="5 6">CGMCC 4.7206</strain>
    </source>
</reference>
<dbReference type="GO" id="GO:0016832">
    <property type="term" value="F:aldehyde-lyase activity"/>
    <property type="evidence" value="ECO:0007669"/>
    <property type="project" value="TreeGrafter"/>
</dbReference>
<evidence type="ECO:0000256" key="3">
    <source>
        <dbReference type="ARBA" id="ARBA00023239"/>
    </source>
</evidence>
<dbReference type="Pfam" id="PF03328">
    <property type="entry name" value="HpcH_HpaI"/>
    <property type="match status" value="1"/>
</dbReference>
<evidence type="ECO:0000256" key="2">
    <source>
        <dbReference type="ARBA" id="ARBA00022723"/>
    </source>
</evidence>
<dbReference type="InterPro" id="IPR040442">
    <property type="entry name" value="Pyrv_kinase-like_dom_sf"/>
</dbReference>
<dbReference type="RefSeq" id="WP_188990041.1">
    <property type="nucleotide sequence ID" value="NZ_BMMT01000016.1"/>
</dbReference>
<evidence type="ECO:0000259" key="4">
    <source>
        <dbReference type="Pfam" id="PF03328"/>
    </source>
</evidence>
<gene>
    <name evidence="5" type="ORF">GCM10011581_40310</name>
</gene>
<dbReference type="SUPFAM" id="SSF51621">
    <property type="entry name" value="Phosphoenolpyruvate/pyruvate domain"/>
    <property type="match status" value="1"/>
</dbReference>
<evidence type="ECO:0000313" key="6">
    <source>
        <dbReference type="Proteomes" id="UP000597989"/>
    </source>
</evidence>
<dbReference type="InterPro" id="IPR005000">
    <property type="entry name" value="Aldolase/citrate-lyase_domain"/>
</dbReference>
<keyword evidence="3" id="KW-0456">Lyase</keyword>
<comment type="caution">
    <text evidence="5">The sequence shown here is derived from an EMBL/GenBank/DDBJ whole genome shotgun (WGS) entry which is preliminary data.</text>
</comment>
<dbReference type="GO" id="GO:0005737">
    <property type="term" value="C:cytoplasm"/>
    <property type="evidence" value="ECO:0007669"/>
    <property type="project" value="TreeGrafter"/>
</dbReference>
<dbReference type="EMBL" id="BMMT01000016">
    <property type="protein sequence ID" value="GGI98993.1"/>
    <property type="molecule type" value="Genomic_DNA"/>
</dbReference>
<dbReference type="PANTHER" id="PTHR30502">
    <property type="entry name" value="2-KETO-3-DEOXY-L-RHAMNONATE ALDOLASE"/>
    <property type="match status" value="1"/>
</dbReference>
<evidence type="ECO:0000256" key="1">
    <source>
        <dbReference type="ARBA" id="ARBA00005568"/>
    </source>
</evidence>
<dbReference type="GO" id="GO:0046872">
    <property type="term" value="F:metal ion binding"/>
    <property type="evidence" value="ECO:0007669"/>
    <property type="project" value="UniProtKB-KW"/>
</dbReference>
<name>A0A917K5L3_9PSEU</name>
<comment type="similarity">
    <text evidence="1">Belongs to the HpcH/HpaI aldolase family.</text>
</comment>
<evidence type="ECO:0000313" key="5">
    <source>
        <dbReference type="EMBL" id="GGI98993.1"/>
    </source>
</evidence>
<dbReference type="InterPro" id="IPR050251">
    <property type="entry name" value="HpcH-HpaI_aldolase"/>
</dbReference>
<accession>A0A917K5L3</accession>
<organism evidence="5 6">
    <name type="scientific">Saccharopolyspora thermophila</name>
    <dbReference type="NCBI Taxonomy" id="89367"/>
    <lineage>
        <taxon>Bacteria</taxon>
        <taxon>Bacillati</taxon>
        <taxon>Actinomycetota</taxon>
        <taxon>Actinomycetes</taxon>
        <taxon>Pseudonocardiales</taxon>
        <taxon>Pseudonocardiaceae</taxon>
        <taxon>Saccharopolyspora</taxon>
    </lineage>
</organism>
<dbReference type="PANTHER" id="PTHR30502:SF0">
    <property type="entry name" value="PHOSPHOENOLPYRUVATE CARBOXYLASE FAMILY PROTEIN"/>
    <property type="match status" value="1"/>
</dbReference>
<dbReference type="Proteomes" id="UP000597989">
    <property type="component" value="Unassembled WGS sequence"/>
</dbReference>
<dbReference type="Gene3D" id="3.20.20.60">
    <property type="entry name" value="Phosphoenolpyruvate-binding domains"/>
    <property type="match status" value="1"/>
</dbReference>